<evidence type="ECO:0000259" key="6">
    <source>
        <dbReference type="Pfam" id="PF00425"/>
    </source>
</evidence>
<dbReference type="SUPFAM" id="SSF56322">
    <property type="entry name" value="ADC synthase"/>
    <property type="match status" value="1"/>
</dbReference>
<keyword evidence="4" id="KW-0057">Aromatic amino acid biosynthesis</keyword>
<keyword evidence="9" id="KW-1185">Reference proteome</keyword>
<evidence type="ECO:0000256" key="3">
    <source>
        <dbReference type="ARBA" id="ARBA00012266"/>
    </source>
</evidence>
<proteinExistence type="inferred from homology"/>
<keyword evidence="4" id="KW-0822">Tryptophan biosynthesis</keyword>
<organism evidence="8 9">
    <name type="scientific">Ignicoccus pacificus DSM 13166</name>
    <dbReference type="NCBI Taxonomy" id="940294"/>
    <lineage>
        <taxon>Archaea</taxon>
        <taxon>Thermoproteota</taxon>
        <taxon>Thermoprotei</taxon>
        <taxon>Desulfurococcales</taxon>
        <taxon>Desulfurococcaceae</taxon>
        <taxon>Ignicoccus</taxon>
    </lineage>
</organism>
<evidence type="ECO:0000313" key="9">
    <source>
        <dbReference type="Proteomes" id="UP001063698"/>
    </source>
</evidence>
<dbReference type="GO" id="GO:0000162">
    <property type="term" value="P:L-tryptophan biosynthetic process"/>
    <property type="evidence" value="ECO:0007669"/>
    <property type="project" value="UniProtKB-KW"/>
</dbReference>
<evidence type="ECO:0000313" key="8">
    <source>
        <dbReference type="EMBL" id="UXD21160.1"/>
    </source>
</evidence>
<dbReference type="Pfam" id="PF00425">
    <property type="entry name" value="Chorismate_bind"/>
    <property type="match status" value="1"/>
</dbReference>
<evidence type="ECO:0000256" key="4">
    <source>
        <dbReference type="ARBA" id="ARBA00022822"/>
    </source>
</evidence>
<dbReference type="AlphaFoldDB" id="A0A977K8W9"/>
<evidence type="ECO:0000256" key="2">
    <source>
        <dbReference type="ARBA" id="ARBA00009562"/>
    </source>
</evidence>
<dbReference type="Proteomes" id="UP001063698">
    <property type="component" value="Chromosome"/>
</dbReference>
<dbReference type="InterPro" id="IPR006805">
    <property type="entry name" value="Anth_synth_I_N"/>
</dbReference>
<comment type="similarity">
    <text evidence="2">Belongs to the anthranilate synthase component I family.</text>
</comment>
<dbReference type="PRINTS" id="PR00095">
    <property type="entry name" value="ANTSNTHASEI"/>
</dbReference>
<dbReference type="KEGG" id="ipc:IPA_00705"/>
<accession>A0A977K8W9</accession>
<dbReference type="EMBL" id="CP006868">
    <property type="protein sequence ID" value="UXD21160.1"/>
    <property type="molecule type" value="Genomic_DNA"/>
</dbReference>
<keyword evidence="4" id="KW-0028">Amino-acid biosynthesis</keyword>
<keyword evidence="8" id="KW-0456">Lyase</keyword>
<sequence>MKCEKVPISSIPKPMELFNALEGPSFLLESREGPERKARISIVGWDPEHDVIIKDDVALALEELSRGSPLDTGTLYKGGPVGYVSYEAVESWEDVKHKGVNDMGWPRGEFVVPKSFVIYDHILGVARICGERKLESGRSGELILSEPKLDVNRKEFIEWVEEIRRLEEEGEAIQVVISKSYTFEYKGDLRRLYEELAKINPSPFMFHLRLKSGEIIGASPELLYRVENGRLETFPIAGTRPRGSDPWEDIRLEEELKSDEKERAEHLMLVDLARNDLGKVALPGTVKVSEFMFIEKYSHVQHLVSKVEAELDPQFNAVDALKATFPAGTVSGAPKPSAMEIIGSLEKHQRGPYAGAVGFVDYSGNAEFAITIRSFFARDGRLRAQAGAGIVYYSVPEREWEETEHKLRALMKATVPFVRR</sequence>
<evidence type="ECO:0000256" key="5">
    <source>
        <dbReference type="ARBA" id="ARBA00047683"/>
    </source>
</evidence>
<dbReference type="InterPro" id="IPR019999">
    <property type="entry name" value="Anth_synth_I-like"/>
</dbReference>
<dbReference type="GO" id="GO:0004049">
    <property type="term" value="F:anthranilate synthase activity"/>
    <property type="evidence" value="ECO:0007669"/>
    <property type="project" value="UniProtKB-EC"/>
</dbReference>
<dbReference type="EC" id="4.1.3.27" evidence="3"/>
<dbReference type="InterPro" id="IPR015890">
    <property type="entry name" value="Chorismate_C"/>
</dbReference>
<feature type="domain" description="Anthranilate synthase component I N-terminal" evidence="7">
    <location>
        <begin position="13"/>
        <end position="121"/>
    </location>
</feature>
<evidence type="ECO:0000259" key="7">
    <source>
        <dbReference type="Pfam" id="PF04715"/>
    </source>
</evidence>
<reference evidence="8" key="1">
    <citation type="submission" date="2013-11" db="EMBL/GenBank/DDBJ databases">
        <title>Comparative genomics of Ignicoccus.</title>
        <authorList>
            <person name="Podar M."/>
        </authorList>
    </citation>
    <scope>NUCLEOTIDE SEQUENCE</scope>
    <source>
        <strain evidence="8">DSM 13166</strain>
    </source>
</reference>
<dbReference type="InterPro" id="IPR005801">
    <property type="entry name" value="ADC_synthase"/>
</dbReference>
<comment type="catalytic activity">
    <reaction evidence="5">
        <text>chorismate + L-glutamine = anthranilate + pyruvate + L-glutamate + H(+)</text>
        <dbReference type="Rhea" id="RHEA:21732"/>
        <dbReference type="ChEBI" id="CHEBI:15361"/>
        <dbReference type="ChEBI" id="CHEBI:15378"/>
        <dbReference type="ChEBI" id="CHEBI:16567"/>
        <dbReference type="ChEBI" id="CHEBI:29748"/>
        <dbReference type="ChEBI" id="CHEBI:29985"/>
        <dbReference type="ChEBI" id="CHEBI:58359"/>
        <dbReference type="EC" id="4.1.3.27"/>
    </reaction>
</comment>
<dbReference type="Gene3D" id="3.60.120.10">
    <property type="entry name" value="Anthranilate synthase"/>
    <property type="match status" value="1"/>
</dbReference>
<evidence type="ECO:0000256" key="1">
    <source>
        <dbReference type="ARBA" id="ARBA00004873"/>
    </source>
</evidence>
<dbReference type="PANTHER" id="PTHR11236:SF9">
    <property type="entry name" value="ANTHRANILATE SYNTHASE COMPONENT 1"/>
    <property type="match status" value="1"/>
</dbReference>
<protein>
    <recommendedName>
        <fullName evidence="3">anthranilate synthase</fullName>
        <ecNumber evidence="3">4.1.3.27</ecNumber>
    </recommendedName>
</protein>
<name>A0A977K8W9_9CREN</name>
<dbReference type="Pfam" id="PF04715">
    <property type="entry name" value="Anth_synt_I_N"/>
    <property type="match status" value="1"/>
</dbReference>
<dbReference type="PANTHER" id="PTHR11236">
    <property type="entry name" value="AMINOBENZOATE/ANTHRANILATE SYNTHASE"/>
    <property type="match status" value="1"/>
</dbReference>
<gene>
    <name evidence="8" type="ORF">IPA_00705</name>
</gene>
<feature type="domain" description="Chorismate-utilising enzyme C-terminal" evidence="6">
    <location>
        <begin position="153"/>
        <end position="406"/>
    </location>
</feature>
<comment type="pathway">
    <text evidence="1">Amino-acid biosynthesis; L-tryptophan biosynthesis; L-tryptophan from chorismate: step 1/5.</text>
</comment>